<comment type="caution">
    <text evidence="2">The sequence shown here is derived from an EMBL/GenBank/DDBJ whole genome shotgun (WGS) entry which is preliminary data.</text>
</comment>
<name>A0A8T0S2S6_PANVG</name>
<evidence type="ECO:0000313" key="3">
    <source>
        <dbReference type="Proteomes" id="UP000823388"/>
    </source>
</evidence>
<sequence>MRRTLRGGPGPVLRRGVRAPRGGRASAAVAAPRTHAAAEAGYAPGGRASHSMLFILPKHRRFDDARALLDEMRRASTTSTAVVLLLIPVPLRCAGRSWCRHRVSQ</sequence>
<proteinExistence type="predicted"/>
<gene>
    <name evidence="2" type="ORF">PVAP13_5NG556686</name>
</gene>
<feature type="region of interest" description="Disordered" evidence="1">
    <location>
        <begin position="1"/>
        <end position="34"/>
    </location>
</feature>
<dbReference type="Proteomes" id="UP000823388">
    <property type="component" value="Chromosome 5N"/>
</dbReference>
<dbReference type="EMBL" id="CM029046">
    <property type="protein sequence ID" value="KAG2592507.1"/>
    <property type="molecule type" value="Genomic_DNA"/>
</dbReference>
<accession>A0A8T0S2S6</accession>
<organism evidence="2 3">
    <name type="scientific">Panicum virgatum</name>
    <name type="common">Blackwell switchgrass</name>
    <dbReference type="NCBI Taxonomy" id="38727"/>
    <lineage>
        <taxon>Eukaryota</taxon>
        <taxon>Viridiplantae</taxon>
        <taxon>Streptophyta</taxon>
        <taxon>Embryophyta</taxon>
        <taxon>Tracheophyta</taxon>
        <taxon>Spermatophyta</taxon>
        <taxon>Magnoliopsida</taxon>
        <taxon>Liliopsida</taxon>
        <taxon>Poales</taxon>
        <taxon>Poaceae</taxon>
        <taxon>PACMAD clade</taxon>
        <taxon>Panicoideae</taxon>
        <taxon>Panicodae</taxon>
        <taxon>Paniceae</taxon>
        <taxon>Panicinae</taxon>
        <taxon>Panicum</taxon>
        <taxon>Panicum sect. Hiantes</taxon>
    </lineage>
</organism>
<feature type="compositionally biased region" description="Low complexity" evidence="1">
    <location>
        <begin position="11"/>
        <end position="34"/>
    </location>
</feature>
<evidence type="ECO:0000256" key="1">
    <source>
        <dbReference type="SAM" id="MobiDB-lite"/>
    </source>
</evidence>
<dbReference type="AlphaFoldDB" id="A0A8T0S2S6"/>
<protein>
    <submittedName>
        <fullName evidence="2">Uncharacterized protein</fullName>
    </submittedName>
</protein>
<reference evidence="2" key="1">
    <citation type="submission" date="2020-05" db="EMBL/GenBank/DDBJ databases">
        <title>WGS assembly of Panicum virgatum.</title>
        <authorList>
            <person name="Lovell J.T."/>
            <person name="Jenkins J."/>
            <person name="Shu S."/>
            <person name="Juenger T.E."/>
            <person name="Schmutz J."/>
        </authorList>
    </citation>
    <scope>NUCLEOTIDE SEQUENCE</scope>
    <source>
        <strain evidence="2">AP13</strain>
    </source>
</reference>
<evidence type="ECO:0000313" key="2">
    <source>
        <dbReference type="EMBL" id="KAG2592507.1"/>
    </source>
</evidence>
<keyword evidence="3" id="KW-1185">Reference proteome</keyword>